<dbReference type="Pfam" id="PF03630">
    <property type="entry name" value="Fumble"/>
    <property type="match status" value="1"/>
</dbReference>
<sequence length="113" mass="12500">MPRAKLVEADDKYERIGGTSMGGGTFWGLGSLLTKAKGFDELLQLASEGDHRNVDLLVKDIYEFSGSHCAYAVQACKVVAKRLFLPHDKFYVSQLRLLSSASNEMTPYNLALQ</sequence>
<organism evidence="4 5">
    <name type="scientific">Portunus trituberculatus</name>
    <name type="common">Swimming crab</name>
    <name type="synonym">Neptunus trituberculatus</name>
    <dbReference type="NCBI Taxonomy" id="210409"/>
    <lineage>
        <taxon>Eukaryota</taxon>
        <taxon>Metazoa</taxon>
        <taxon>Ecdysozoa</taxon>
        <taxon>Arthropoda</taxon>
        <taxon>Crustacea</taxon>
        <taxon>Multicrustacea</taxon>
        <taxon>Malacostraca</taxon>
        <taxon>Eumalacostraca</taxon>
        <taxon>Eucarida</taxon>
        <taxon>Decapoda</taxon>
        <taxon>Pleocyemata</taxon>
        <taxon>Brachyura</taxon>
        <taxon>Eubrachyura</taxon>
        <taxon>Portunoidea</taxon>
        <taxon>Portunidae</taxon>
        <taxon>Portuninae</taxon>
        <taxon>Portunus</taxon>
    </lineage>
</organism>
<dbReference type="SUPFAM" id="SSF53067">
    <property type="entry name" value="Actin-like ATPase domain"/>
    <property type="match status" value="1"/>
</dbReference>
<dbReference type="GO" id="GO:0005524">
    <property type="term" value="F:ATP binding"/>
    <property type="evidence" value="ECO:0007669"/>
    <property type="project" value="UniProtKB-KW"/>
</dbReference>
<comment type="caution">
    <text evidence="4">The sequence shown here is derived from an EMBL/GenBank/DDBJ whole genome shotgun (WGS) entry which is preliminary data.</text>
</comment>
<dbReference type="GO" id="GO:0005829">
    <property type="term" value="C:cytosol"/>
    <property type="evidence" value="ECO:0007669"/>
    <property type="project" value="TreeGrafter"/>
</dbReference>
<keyword evidence="4" id="KW-0418">Kinase</keyword>
<name>A0A5B7FRX9_PORTR</name>
<evidence type="ECO:0000313" key="4">
    <source>
        <dbReference type="EMBL" id="MPC50540.1"/>
    </source>
</evidence>
<dbReference type="GO" id="GO:0005634">
    <property type="term" value="C:nucleus"/>
    <property type="evidence" value="ECO:0007669"/>
    <property type="project" value="TreeGrafter"/>
</dbReference>
<dbReference type="InterPro" id="IPR043129">
    <property type="entry name" value="ATPase_NBD"/>
</dbReference>
<keyword evidence="1" id="KW-0547">Nucleotide-binding</keyword>
<gene>
    <name evidence="4" type="primary">PANK4_2</name>
    <name evidence="4" type="ORF">E2C01_044369</name>
</gene>
<accession>A0A5B7FRX9</accession>
<keyword evidence="3" id="KW-0173">Coenzyme A biosynthesis</keyword>
<dbReference type="AlphaFoldDB" id="A0A5B7FRX9"/>
<proteinExistence type="predicted"/>
<evidence type="ECO:0000256" key="3">
    <source>
        <dbReference type="ARBA" id="ARBA00022993"/>
    </source>
</evidence>
<dbReference type="EMBL" id="VSRR010009565">
    <property type="protein sequence ID" value="MPC50540.1"/>
    <property type="molecule type" value="Genomic_DNA"/>
</dbReference>
<dbReference type="Gene3D" id="3.30.420.40">
    <property type="match status" value="1"/>
</dbReference>
<keyword evidence="4" id="KW-0808">Transferase</keyword>
<evidence type="ECO:0000256" key="2">
    <source>
        <dbReference type="ARBA" id="ARBA00022840"/>
    </source>
</evidence>
<dbReference type="GO" id="GO:0004594">
    <property type="term" value="F:pantothenate kinase activity"/>
    <property type="evidence" value="ECO:0007669"/>
    <property type="project" value="TreeGrafter"/>
</dbReference>
<reference evidence="4 5" key="1">
    <citation type="submission" date="2019-05" db="EMBL/GenBank/DDBJ databases">
        <title>Another draft genome of Portunus trituberculatus and its Hox gene families provides insights of decapod evolution.</title>
        <authorList>
            <person name="Jeong J.-H."/>
            <person name="Song I."/>
            <person name="Kim S."/>
            <person name="Choi T."/>
            <person name="Kim D."/>
            <person name="Ryu S."/>
            <person name="Kim W."/>
        </authorList>
    </citation>
    <scope>NUCLEOTIDE SEQUENCE [LARGE SCALE GENOMIC DNA]</scope>
    <source>
        <tissue evidence="4">Muscle</tissue>
    </source>
</reference>
<dbReference type="InterPro" id="IPR004567">
    <property type="entry name" value="Type_II_PanK"/>
</dbReference>
<keyword evidence="2" id="KW-0067">ATP-binding</keyword>
<dbReference type="PANTHER" id="PTHR12280:SF20">
    <property type="entry name" value="4'-PHOSPHOPANTETHEINE PHOSPHATASE"/>
    <property type="match status" value="1"/>
</dbReference>
<evidence type="ECO:0000313" key="5">
    <source>
        <dbReference type="Proteomes" id="UP000324222"/>
    </source>
</evidence>
<dbReference type="Proteomes" id="UP000324222">
    <property type="component" value="Unassembled WGS sequence"/>
</dbReference>
<protein>
    <submittedName>
        <fullName evidence="4">Pantothenate kinase 4</fullName>
    </submittedName>
</protein>
<dbReference type="GO" id="GO:0015937">
    <property type="term" value="P:coenzyme A biosynthetic process"/>
    <property type="evidence" value="ECO:0007669"/>
    <property type="project" value="UniProtKB-KW"/>
</dbReference>
<dbReference type="PANTHER" id="PTHR12280">
    <property type="entry name" value="PANTOTHENATE KINASE"/>
    <property type="match status" value="1"/>
</dbReference>
<evidence type="ECO:0000256" key="1">
    <source>
        <dbReference type="ARBA" id="ARBA00022741"/>
    </source>
</evidence>
<keyword evidence="5" id="KW-1185">Reference proteome</keyword>